<dbReference type="EMBL" id="BMAW01036832">
    <property type="protein sequence ID" value="GFU46022.1"/>
    <property type="molecule type" value="Genomic_DNA"/>
</dbReference>
<comment type="caution">
    <text evidence="1">The sequence shown here is derived from an EMBL/GenBank/DDBJ whole genome shotgun (WGS) entry which is preliminary data.</text>
</comment>
<sequence>MKSSGYRNIMQTDHTLKLFDLQQPNSTNPNSIRKVWDIMERQFRSQKPPLRNIEEFCDLWLNMCYNVFDHLPRTCGIRAEVDSSCSWCQR</sequence>
<keyword evidence="2" id="KW-1185">Reference proteome</keyword>
<proteinExistence type="predicted"/>
<gene>
    <name evidence="1" type="ORF">NPIL_628671</name>
</gene>
<organism evidence="1 2">
    <name type="scientific">Nephila pilipes</name>
    <name type="common">Giant wood spider</name>
    <name type="synonym">Nephila maculata</name>
    <dbReference type="NCBI Taxonomy" id="299642"/>
    <lineage>
        <taxon>Eukaryota</taxon>
        <taxon>Metazoa</taxon>
        <taxon>Ecdysozoa</taxon>
        <taxon>Arthropoda</taxon>
        <taxon>Chelicerata</taxon>
        <taxon>Arachnida</taxon>
        <taxon>Araneae</taxon>
        <taxon>Araneomorphae</taxon>
        <taxon>Entelegynae</taxon>
        <taxon>Araneoidea</taxon>
        <taxon>Nephilidae</taxon>
        <taxon>Nephila</taxon>
    </lineage>
</organism>
<dbReference type="AlphaFoldDB" id="A0A8X6R494"/>
<dbReference type="Proteomes" id="UP000887013">
    <property type="component" value="Unassembled WGS sequence"/>
</dbReference>
<name>A0A8X6R494_NEPPI</name>
<reference evidence="1" key="1">
    <citation type="submission" date="2020-08" db="EMBL/GenBank/DDBJ databases">
        <title>Multicomponent nature underlies the extraordinary mechanical properties of spider dragline silk.</title>
        <authorList>
            <person name="Kono N."/>
            <person name="Nakamura H."/>
            <person name="Mori M."/>
            <person name="Yoshida Y."/>
            <person name="Ohtoshi R."/>
            <person name="Malay A.D."/>
            <person name="Moran D.A.P."/>
            <person name="Tomita M."/>
            <person name="Numata K."/>
            <person name="Arakawa K."/>
        </authorList>
    </citation>
    <scope>NUCLEOTIDE SEQUENCE</scope>
</reference>
<evidence type="ECO:0000313" key="2">
    <source>
        <dbReference type="Proteomes" id="UP000887013"/>
    </source>
</evidence>
<protein>
    <submittedName>
        <fullName evidence="1">Uncharacterized protein</fullName>
    </submittedName>
</protein>
<evidence type="ECO:0000313" key="1">
    <source>
        <dbReference type="EMBL" id="GFU46022.1"/>
    </source>
</evidence>
<accession>A0A8X6R494</accession>